<name>A0ABY2KJI7_9STAP</name>
<feature type="domain" description="Amidohydrolase-related" evidence="2">
    <location>
        <begin position="53"/>
        <end position="332"/>
    </location>
</feature>
<dbReference type="InterPro" id="IPR032466">
    <property type="entry name" value="Metal_Hydrolase"/>
</dbReference>
<keyword evidence="1" id="KW-0456">Lyase</keyword>
<dbReference type="Proteomes" id="UP000298482">
    <property type="component" value="Unassembled WGS sequence"/>
</dbReference>
<accession>A0ABY2KJI7</accession>
<dbReference type="Pfam" id="PF04909">
    <property type="entry name" value="Amidohydro_2"/>
    <property type="match status" value="1"/>
</dbReference>
<gene>
    <name evidence="3" type="ORF">E2556_02450</name>
</gene>
<dbReference type="SUPFAM" id="SSF51556">
    <property type="entry name" value="Metallo-dependent hydrolases"/>
    <property type="match status" value="1"/>
</dbReference>
<dbReference type="InterPro" id="IPR032465">
    <property type="entry name" value="ACMSD"/>
</dbReference>
<evidence type="ECO:0000313" key="4">
    <source>
        <dbReference type="Proteomes" id="UP000298482"/>
    </source>
</evidence>
<sequence>MKSINFEEHYVVDEIQQETMKHMSSDSKGVPMKTMLEGLEQKSGFTDADEIKHHDKRIKFMDEQDVQMQVLSYGNGAPSNLEGERAIELCKKANDTLAEYVQEHPDRFVGFATLPINEPEAAIEEFKRCVNELGFKGALIMGHPKSGFLDQDEYDGLFAAAEAMDAPIYLHPSPVPSDVYQAYYKGNYPDVTAATFACFGYGWHVDVGIHAIHLVLAGILDRYPNLNLIIGHWGEFVPFFLERMDNILFADHLKHPISYYFKNNFYITPSGMLTKPQFDLIKTEVGVDRILYSADYPYVEPENLGTFLSELGLTEEEQEKISYKNGAKLLGLDK</sequence>
<evidence type="ECO:0000259" key="2">
    <source>
        <dbReference type="Pfam" id="PF04909"/>
    </source>
</evidence>
<dbReference type="PANTHER" id="PTHR21240">
    <property type="entry name" value="2-AMINO-3-CARBOXYLMUCONATE-6-SEMIALDEHYDE DECARBOXYLASE"/>
    <property type="match status" value="1"/>
</dbReference>
<evidence type="ECO:0000256" key="1">
    <source>
        <dbReference type="ARBA" id="ARBA00023239"/>
    </source>
</evidence>
<evidence type="ECO:0000313" key="3">
    <source>
        <dbReference type="EMBL" id="TGA80502.1"/>
    </source>
</evidence>
<dbReference type="RefSeq" id="WP_103328708.1">
    <property type="nucleotide sequence ID" value="NZ_PPRD01000014.1"/>
</dbReference>
<reference evidence="3 4" key="1">
    <citation type="submission" date="2019-04" db="EMBL/GenBank/DDBJ databases">
        <title>Genomic characterization of Staphylococcus petrasii strains.</title>
        <authorList>
            <person name="Vrbovska V."/>
            <person name="Kovarovic V."/>
            <person name="Maslanova I."/>
            <person name="Indrakova A."/>
            <person name="Petras P."/>
            <person name="Sedo O."/>
            <person name="Svec P."/>
            <person name="Fisarova L."/>
            <person name="Sedlacek I."/>
            <person name="Doskar J."/>
            <person name="Pantucek R."/>
        </authorList>
    </citation>
    <scope>NUCLEOTIDE SEQUENCE [LARGE SCALE GENOMIC DNA]</scope>
    <source>
        <strain evidence="3 4">CCM 8421</strain>
    </source>
</reference>
<dbReference type="Gene3D" id="3.20.20.140">
    <property type="entry name" value="Metal-dependent hydrolases"/>
    <property type="match status" value="1"/>
</dbReference>
<comment type="caution">
    <text evidence="3">The sequence shown here is derived from an EMBL/GenBank/DDBJ whole genome shotgun (WGS) entry which is preliminary data.</text>
</comment>
<keyword evidence="4" id="KW-1185">Reference proteome</keyword>
<dbReference type="EMBL" id="SRJF01000002">
    <property type="protein sequence ID" value="TGA80502.1"/>
    <property type="molecule type" value="Genomic_DNA"/>
</dbReference>
<organism evidence="3 4">
    <name type="scientific">Staphylococcus croceilyticus</name>
    <dbReference type="NCBI Taxonomy" id="319942"/>
    <lineage>
        <taxon>Bacteria</taxon>
        <taxon>Bacillati</taxon>
        <taxon>Bacillota</taxon>
        <taxon>Bacilli</taxon>
        <taxon>Bacillales</taxon>
        <taxon>Staphylococcaceae</taxon>
        <taxon>Staphylococcus</taxon>
    </lineage>
</organism>
<proteinExistence type="predicted"/>
<dbReference type="InterPro" id="IPR006680">
    <property type="entry name" value="Amidohydro-rel"/>
</dbReference>
<protein>
    <submittedName>
        <fullName evidence="3">Amidohydrolase</fullName>
    </submittedName>
</protein>
<dbReference type="PANTHER" id="PTHR21240:SF30">
    <property type="entry name" value="AMIDOHYDROLASE-RELATED DOMAIN-CONTAINING PROTEIN-RELATED"/>
    <property type="match status" value="1"/>
</dbReference>